<dbReference type="EMBL" id="QJKJ01010237">
    <property type="protein sequence ID" value="RDX74264.1"/>
    <property type="molecule type" value="Genomic_DNA"/>
</dbReference>
<sequence>MKEYLKKDYWHNKKNVEKTLAATTSQGCVDSTLNNGKILYSGTSNSSEGRKQLNMSTTFEGFEENLLSIEQLDYLGRKIHVEVYSIKKKSCVSKHEWNLTLGKELSLKNK</sequence>
<evidence type="ECO:0000313" key="1">
    <source>
        <dbReference type="EMBL" id="RDX74264.1"/>
    </source>
</evidence>
<dbReference type="Proteomes" id="UP000257109">
    <property type="component" value="Unassembled WGS sequence"/>
</dbReference>
<evidence type="ECO:0000313" key="2">
    <source>
        <dbReference type="Proteomes" id="UP000257109"/>
    </source>
</evidence>
<reference evidence="1" key="1">
    <citation type="submission" date="2018-05" db="EMBL/GenBank/DDBJ databases">
        <title>Draft genome of Mucuna pruriens seed.</title>
        <authorList>
            <person name="Nnadi N.E."/>
            <person name="Vos R."/>
            <person name="Hasami M.H."/>
            <person name="Devisetty U.K."/>
            <person name="Aguiy J.C."/>
        </authorList>
    </citation>
    <scope>NUCLEOTIDE SEQUENCE [LARGE SCALE GENOMIC DNA]</scope>
    <source>
        <strain evidence="1">JCA_2017</strain>
    </source>
</reference>
<organism evidence="1 2">
    <name type="scientific">Mucuna pruriens</name>
    <name type="common">Velvet bean</name>
    <name type="synonym">Dolichos pruriens</name>
    <dbReference type="NCBI Taxonomy" id="157652"/>
    <lineage>
        <taxon>Eukaryota</taxon>
        <taxon>Viridiplantae</taxon>
        <taxon>Streptophyta</taxon>
        <taxon>Embryophyta</taxon>
        <taxon>Tracheophyta</taxon>
        <taxon>Spermatophyta</taxon>
        <taxon>Magnoliopsida</taxon>
        <taxon>eudicotyledons</taxon>
        <taxon>Gunneridae</taxon>
        <taxon>Pentapetalae</taxon>
        <taxon>rosids</taxon>
        <taxon>fabids</taxon>
        <taxon>Fabales</taxon>
        <taxon>Fabaceae</taxon>
        <taxon>Papilionoideae</taxon>
        <taxon>50 kb inversion clade</taxon>
        <taxon>NPAAA clade</taxon>
        <taxon>indigoferoid/millettioid clade</taxon>
        <taxon>Phaseoleae</taxon>
        <taxon>Mucuna</taxon>
    </lineage>
</organism>
<name>A0A371F7J2_MUCPR</name>
<gene>
    <name evidence="1" type="ORF">CR513_46009</name>
</gene>
<dbReference type="AlphaFoldDB" id="A0A371F7J2"/>
<accession>A0A371F7J2</accession>
<proteinExistence type="predicted"/>
<feature type="non-terminal residue" evidence="1">
    <location>
        <position position="1"/>
    </location>
</feature>
<keyword evidence="2" id="KW-1185">Reference proteome</keyword>
<comment type="caution">
    <text evidence="1">The sequence shown here is derived from an EMBL/GenBank/DDBJ whole genome shotgun (WGS) entry which is preliminary data.</text>
</comment>
<protein>
    <submittedName>
        <fullName evidence="1">Uncharacterized protein</fullName>
    </submittedName>
</protein>